<sequence length="260" mass="25338">MISNNDVGAGIPAVEALPFTMDGMCGVAPVLRNAVRYLLGVRMSFVKSAAVALTVAAVMTTAGCGDGKSGSGGAAPSSSPSVSESTGGGAGGATVAASTAPSRTATSGSGGSGSGAGGTPTATPRCHTAGLSAVVTGYDAGAGQRYARLVLTNTSGHSCRMHGWPGLGLGNQNEGFGTTVVRTGTASTIVLAVGGKAYTRLHWAAVPADDETGAQCEPTATVLQVIPPDETAPVVATWGGGPVCQHNRLETTAVQPGIGA</sequence>
<feature type="compositionally biased region" description="Gly residues" evidence="1">
    <location>
        <begin position="108"/>
        <end position="118"/>
    </location>
</feature>
<accession>A0A5D0NXW8</accession>
<proteinExistence type="predicted"/>
<organism evidence="3 4">
    <name type="scientific">Actinomadura chibensis</name>
    <dbReference type="NCBI Taxonomy" id="392828"/>
    <lineage>
        <taxon>Bacteria</taxon>
        <taxon>Bacillati</taxon>
        <taxon>Actinomycetota</taxon>
        <taxon>Actinomycetes</taxon>
        <taxon>Streptosporangiales</taxon>
        <taxon>Thermomonosporaceae</taxon>
        <taxon>Actinomadura</taxon>
    </lineage>
</organism>
<dbReference type="AlphaFoldDB" id="A0A5D0NXW8"/>
<feature type="compositionally biased region" description="Low complexity" evidence="1">
    <location>
        <begin position="93"/>
        <end position="107"/>
    </location>
</feature>
<evidence type="ECO:0000313" key="4">
    <source>
        <dbReference type="Proteomes" id="UP000323380"/>
    </source>
</evidence>
<dbReference type="Proteomes" id="UP000323380">
    <property type="component" value="Unassembled WGS sequence"/>
</dbReference>
<reference evidence="3 4" key="1">
    <citation type="submission" date="2019-08" db="EMBL/GenBank/DDBJ databases">
        <title>Actinomadura sp. nov. CYP1-5 isolated from mountain soil.</title>
        <authorList>
            <person name="Songsumanus A."/>
            <person name="Kuncharoen N."/>
            <person name="Kudo T."/>
            <person name="Yuki M."/>
            <person name="Igarashi Y."/>
            <person name="Tanasupawat S."/>
        </authorList>
    </citation>
    <scope>NUCLEOTIDE SEQUENCE [LARGE SCALE GENOMIC DNA]</scope>
    <source>
        <strain evidence="3 4">JCM 14158</strain>
    </source>
</reference>
<keyword evidence="4" id="KW-1185">Reference proteome</keyword>
<gene>
    <name evidence="3" type="ORF">FXF69_10255</name>
</gene>
<evidence type="ECO:0000313" key="3">
    <source>
        <dbReference type="EMBL" id="TYB49440.1"/>
    </source>
</evidence>
<feature type="region of interest" description="Disordered" evidence="1">
    <location>
        <begin position="67"/>
        <end position="124"/>
    </location>
</feature>
<feature type="compositionally biased region" description="Low complexity" evidence="1">
    <location>
        <begin position="74"/>
        <end position="85"/>
    </location>
</feature>
<dbReference type="InterPro" id="IPR025326">
    <property type="entry name" value="DUF4232"/>
</dbReference>
<feature type="domain" description="DUF4232" evidence="2">
    <location>
        <begin position="126"/>
        <end position="255"/>
    </location>
</feature>
<protein>
    <submittedName>
        <fullName evidence="3">DUF4232 domain-containing protein</fullName>
    </submittedName>
</protein>
<name>A0A5D0NXW8_9ACTN</name>
<evidence type="ECO:0000259" key="2">
    <source>
        <dbReference type="Pfam" id="PF14016"/>
    </source>
</evidence>
<dbReference type="RefSeq" id="WP_083981730.1">
    <property type="nucleotide sequence ID" value="NZ_VSFG01000001.1"/>
</dbReference>
<comment type="caution">
    <text evidence="3">The sequence shown here is derived from an EMBL/GenBank/DDBJ whole genome shotgun (WGS) entry which is preliminary data.</text>
</comment>
<evidence type="ECO:0000256" key="1">
    <source>
        <dbReference type="SAM" id="MobiDB-lite"/>
    </source>
</evidence>
<dbReference type="Pfam" id="PF14016">
    <property type="entry name" value="DUF4232"/>
    <property type="match status" value="1"/>
</dbReference>
<dbReference type="STRING" id="1220554.GCA_001552135_08320"/>
<dbReference type="EMBL" id="VSFG01000001">
    <property type="protein sequence ID" value="TYB49440.1"/>
    <property type="molecule type" value="Genomic_DNA"/>
</dbReference>